<dbReference type="EMBL" id="QBLH01003435">
    <property type="protein sequence ID" value="TGZ38431.1"/>
    <property type="molecule type" value="Genomic_DNA"/>
</dbReference>
<dbReference type="SUPFAM" id="SSF54928">
    <property type="entry name" value="RNA-binding domain, RBD"/>
    <property type="match status" value="1"/>
</dbReference>
<dbReference type="InterPro" id="IPR035979">
    <property type="entry name" value="RBD_domain_sf"/>
</dbReference>
<proteinExistence type="predicted"/>
<gene>
    <name evidence="1" type="ORF">DBV15_06734</name>
</gene>
<dbReference type="InterPro" id="IPR012677">
    <property type="entry name" value="Nucleotide-bd_a/b_plait_sf"/>
</dbReference>
<dbReference type="AlphaFoldDB" id="A0A4S2JQG0"/>
<evidence type="ECO:0000313" key="1">
    <source>
        <dbReference type="EMBL" id="TGZ38431.1"/>
    </source>
</evidence>
<dbReference type="GO" id="GO:0003676">
    <property type="term" value="F:nucleic acid binding"/>
    <property type="evidence" value="ECO:0007669"/>
    <property type="project" value="InterPro"/>
</dbReference>
<dbReference type="Gene3D" id="3.30.70.330">
    <property type="match status" value="1"/>
</dbReference>
<evidence type="ECO:0000313" key="2">
    <source>
        <dbReference type="Proteomes" id="UP000310200"/>
    </source>
</evidence>
<comment type="caution">
    <text evidence="1">The sequence shown here is derived from an EMBL/GenBank/DDBJ whole genome shotgun (WGS) entry which is preliminary data.</text>
</comment>
<accession>A0A4S2JQG0</accession>
<name>A0A4S2JQG0_9HYME</name>
<sequence>MLRRSTNVKVFVQHRNAKVSVRLFASNKAICFKLSTWEKSRDGRPGSDAYAFVEFADHVTASAALTTLNQRLFLEKMLYWSMAKDKYASLVKFIELQLINTIDLARFLASLRIKFLQTSPATWLKGIRKHVIPIHKVFPKWFFITLDVQYTSSNPQNEKVEKAEYIGRMNFQKHVLLQNIGRYVSYEYRREADTSRRNGNQLGVPSYD</sequence>
<reference evidence="1 2" key="1">
    <citation type="journal article" date="2019" name="Philos. Trans. R. Soc. Lond., B, Biol. Sci.">
        <title>Ant behaviour and brain gene expression of defending hosts depend on the ecological success of the intruding social parasite.</title>
        <authorList>
            <person name="Kaur R."/>
            <person name="Stoldt M."/>
            <person name="Jongepier E."/>
            <person name="Feldmeyer B."/>
            <person name="Menzel F."/>
            <person name="Bornberg-Bauer E."/>
            <person name="Foitzik S."/>
        </authorList>
    </citation>
    <scope>NUCLEOTIDE SEQUENCE [LARGE SCALE GENOMIC DNA]</scope>
    <source>
        <tissue evidence="1">Whole body</tissue>
    </source>
</reference>
<organism evidence="1 2">
    <name type="scientific">Temnothorax longispinosus</name>
    <dbReference type="NCBI Taxonomy" id="300112"/>
    <lineage>
        <taxon>Eukaryota</taxon>
        <taxon>Metazoa</taxon>
        <taxon>Ecdysozoa</taxon>
        <taxon>Arthropoda</taxon>
        <taxon>Hexapoda</taxon>
        <taxon>Insecta</taxon>
        <taxon>Pterygota</taxon>
        <taxon>Neoptera</taxon>
        <taxon>Endopterygota</taxon>
        <taxon>Hymenoptera</taxon>
        <taxon>Apocrita</taxon>
        <taxon>Aculeata</taxon>
        <taxon>Formicoidea</taxon>
        <taxon>Formicidae</taxon>
        <taxon>Myrmicinae</taxon>
        <taxon>Temnothorax</taxon>
    </lineage>
</organism>
<keyword evidence="2" id="KW-1185">Reference proteome</keyword>
<dbReference type="Proteomes" id="UP000310200">
    <property type="component" value="Unassembled WGS sequence"/>
</dbReference>
<evidence type="ECO:0008006" key="3">
    <source>
        <dbReference type="Google" id="ProtNLM"/>
    </source>
</evidence>
<protein>
    <recommendedName>
        <fullName evidence="3">RRM domain-containing protein</fullName>
    </recommendedName>
</protein>